<dbReference type="Proteomes" id="UP000215596">
    <property type="component" value="Unassembled WGS sequence"/>
</dbReference>
<proteinExistence type="predicted"/>
<dbReference type="OrthoDB" id="9798761at2"/>
<organism evidence="1 2">
    <name type="scientific">Paenibacillus campinasensis</name>
    <dbReference type="NCBI Taxonomy" id="66347"/>
    <lineage>
        <taxon>Bacteria</taxon>
        <taxon>Bacillati</taxon>
        <taxon>Bacillota</taxon>
        <taxon>Bacilli</taxon>
        <taxon>Bacillales</taxon>
        <taxon>Paenibacillaceae</taxon>
        <taxon>Paenibacillus</taxon>
    </lineage>
</organism>
<name>A0A268EFB0_9BACL</name>
<comment type="caution">
    <text evidence="1">The sequence shown here is derived from an EMBL/GenBank/DDBJ whole genome shotgun (WGS) entry which is preliminary data.</text>
</comment>
<sequence>FPLDISQGELIEKLKCFINSFTRFFVVLQLTVNQSDTAYKIFGTINNRGRDLTDSDIIKNELFMSVPNEKRDQVKEQWDSIIETVESEDLTEYLRFQYASSIGPVKLVNLYDAITGHLQKNDPINYLEDLAVESEWFARINLIGGDFWSGNIKEKLNVIKNNLDISHSIPLLLTGAVLYNQDLKSFERLVNATVVFCFRYFTIGKNSVSNLEREIGFMSRSLRN</sequence>
<feature type="non-terminal residue" evidence="1">
    <location>
        <position position="1"/>
    </location>
</feature>
<evidence type="ECO:0008006" key="3">
    <source>
        <dbReference type="Google" id="ProtNLM"/>
    </source>
</evidence>
<protein>
    <recommendedName>
        <fullName evidence="3">DUF262 domain-containing protein</fullName>
    </recommendedName>
</protein>
<dbReference type="AlphaFoldDB" id="A0A268EFB0"/>
<reference evidence="1 2" key="1">
    <citation type="submission" date="2017-07" db="EMBL/GenBank/DDBJ databases">
        <title>Isolation and whole genome analysis of endospore-forming bacteria from heroin.</title>
        <authorList>
            <person name="Kalinowski J."/>
            <person name="Ahrens B."/>
            <person name="Al-Dilaimi A."/>
            <person name="Winkler A."/>
            <person name="Wibberg D."/>
            <person name="Schleenbecker U."/>
            <person name="Ruckert C."/>
            <person name="Wolfel R."/>
            <person name="Grass G."/>
        </authorList>
    </citation>
    <scope>NUCLEOTIDE SEQUENCE [LARGE SCALE GENOMIC DNA]</scope>
    <source>
        <strain evidence="1 2">7537-G1</strain>
    </source>
</reference>
<dbReference type="RefSeq" id="WP_144029315.1">
    <property type="nucleotide sequence ID" value="NZ_NPBY01000091.1"/>
</dbReference>
<evidence type="ECO:0000313" key="1">
    <source>
        <dbReference type="EMBL" id="PAD71790.1"/>
    </source>
</evidence>
<feature type="non-terminal residue" evidence="1">
    <location>
        <position position="224"/>
    </location>
</feature>
<dbReference type="PANTHER" id="PTHR35149:SF1">
    <property type="entry name" value="DUF5655 DOMAIN-CONTAINING PROTEIN"/>
    <property type="match status" value="1"/>
</dbReference>
<dbReference type="EMBL" id="NPBY01000091">
    <property type="protein sequence ID" value="PAD71790.1"/>
    <property type="molecule type" value="Genomic_DNA"/>
</dbReference>
<evidence type="ECO:0000313" key="2">
    <source>
        <dbReference type="Proteomes" id="UP000215596"/>
    </source>
</evidence>
<accession>A0A268EFB0</accession>
<gene>
    <name evidence="1" type="ORF">CHH67_23970</name>
</gene>
<dbReference type="PANTHER" id="PTHR35149">
    <property type="entry name" value="SLL5132 PROTEIN"/>
    <property type="match status" value="1"/>
</dbReference>